<evidence type="ECO:0000256" key="1">
    <source>
        <dbReference type="SAM" id="Phobius"/>
    </source>
</evidence>
<feature type="transmembrane region" description="Helical" evidence="1">
    <location>
        <begin position="44"/>
        <end position="68"/>
    </location>
</feature>
<gene>
    <name evidence="2" type="ORF">ACOC_LOCUS10281</name>
</gene>
<dbReference type="Proteomes" id="UP000267027">
    <property type="component" value="Unassembled WGS sequence"/>
</dbReference>
<keyword evidence="3" id="KW-1185">Reference proteome</keyword>
<evidence type="ECO:0000313" key="2">
    <source>
        <dbReference type="EMBL" id="VDM61866.1"/>
    </source>
</evidence>
<keyword evidence="1" id="KW-0812">Transmembrane</keyword>
<reference evidence="4" key="1">
    <citation type="submission" date="2017-02" db="UniProtKB">
        <authorList>
            <consortium name="WormBaseParasite"/>
        </authorList>
    </citation>
    <scope>IDENTIFICATION</scope>
</reference>
<protein>
    <submittedName>
        <fullName evidence="4">Transmembrane protein</fullName>
    </submittedName>
</protein>
<dbReference type="AlphaFoldDB" id="A0A0R3PW09"/>
<keyword evidence="1" id="KW-1133">Transmembrane helix</keyword>
<dbReference type="EMBL" id="UYYA01004442">
    <property type="protein sequence ID" value="VDM61866.1"/>
    <property type="molecule type" value="Genomic_DNA"/>
</dbReference>
<evidence type="ECO:0000313" key="3">
    <source>
        <dbReference type="Proteomes" id="UP000267027"/>
    </source>
</evidence>
<proteinExistence type="predicted"/>
<keyword evidence="1" id="KW-0472">Membrane</keyword>
<evidence type="ECO:0000313" key="4">
    <source>
        <dbReference type="WBParaSite" id="ACOC_0001028001-mRNA-1"/>
    </source>
</evidence>
<name>A0A0R3PW09_ANGCS</name>
<accession>A0A0R3PW09</accession>
<dbReference type="WBParaSite" id="ACOC_0001028001-mRNA-1">
    <property type="protein sequence ID" value="ACOC_0001028001-mRNA-1"/>
    <property type="gene ID" value="ACOC_0001028001"/>
</dbReference>
<organism evidence="4">
    <name type="scientific">Angiostrongylus costaricensis</name>
    <name type="common">Nematode worm</name>
    <dbReference type="NCBI Taxonomy" id="334426"/>
    <lineage>
        <taxon>Eukaryota</taxon>
        <taxon>Metazoa</taxon>
        <taxon>Ecdysozoa</taxon>
        <taxon>Nematoda</taxon>
        <taxon>Chromadorea</taxon>
        <taxon>Rhabditida</taxon>
        <taxon>Rhabditina</taxon>
        <taxon>Rhabditomorpha</taxon>
        <taxon>Strongyloidea</taxon>
        <taxon>Metastrongylidae</taxon>
        <taxon>Angiostrongylus</taxon>
    </lineage>
</organism>
<sequence length="111" mass="12604">MRMDRFGFHIRLRRFAHSLDIGWIFTRNEPPAVDLITLEFNKKFTIAVAIITRSIISISAFFISQAFLTKKNNEGSEMDVNFGENSLTRAANPPTSELHEGANYDAIVQIT</sequence>
<reference evidence="2 3" key="2">
    <citation type="submission" date="2018-11" db="EMBL/GenBank/DDBJ databases">
        <authorList>
            <consortium name="Pathogen Informatics"/>
        </authorList>
    </citation>
    <scope>NUCLEOTIDE SEQUENCE [LARGE SCALE GENOMIC DNA]</scope>
    <source>
        <strain evidence="2 3">Costa Rica</strain>
    </source>
</reference>